<dbReference type="InterPro" id="IPR036390">
    <property type="entry name" value="WH_DNA-bd_sf"/>
</dbReference>
<dbReference type="PANTHER" id="PTHR24567">
    <property type="entry name" value="CRP FAMILY TRANSCRIPTIONAL REGULATORY PROTEIN"/>
    <property type="match status" value="1"/>
</dbReference>
<dbReference type="SMART" id="SM00100">
    <property type="entry name" value="cNMP"/>
    <property type="match status" value="1"/>
</dbReference>
<dbReference type="InterPro" id="IPR000595">
    <property type="entry name" value="cNMP-bd_dom"/>
</dbReference>
<dbReference type="EMBL" id="JBHYTS010000071">
    <property type="protein sequence ID" value="MFE1754920.1"/>
    <property type="molecule type" value="Genomic_DNA"/>
</dbReference>
<dbReference type="Gene3D" id="1.10.10.10">
    <property type="entry name" value="Winged helix-like DNA-binding domain superfamily/Winged helix DNA-binding domain"/>
    <property type="match status" value="1"/>
</dbReference>
<feature type="domain" description="Cyclic nucleotide-binding" evidence="4">
    <location>
        <begin position="21"/>
        <end position="124"/>
    </location>
</feature>
<evidence type="ECO:0000256" key="2">
    <source>
        <dbReference type="ARBA" id="ARBA00023125"/>
    </source>
</evidence>
<dbReference type="Pfam" id="PF13545">
    <property type="entry name" value="HTH_Crp_2"/>
    <property type="match status" value="1"/>
</dbReference>
<name>A0ABW6HE47_9ACTN</name>
<evidence type="ECO:0000259" key="4">
    <source>
        <dbReference type="PROSITE" id="PS50042"/>
    </source>
</evidence>
<keyword evidence="7" id="KW-1185">Reference proteome</keyword>
<dbReference type="InterPro" id="IPR014710">
    <property type="entry name" value="RmlC-like_jellyroll"/>
</dbReference>
<dbReference type="RefSeq" id="WP_381801829.1">
    <property type="nucleotide sequence ID" value="NZ_JBHYTS010000071.1"/>
</dbReference>
<proteinExistence type="predicted"/>
<organism evidence="6 7">
    <name type="scientific">Streptomyces anandii</name>
    <dbReference type="NCBI Taxonomy" id="285454"/>
    <lineage>
        <taxon>Bacteria</taxon>
        <taxon>Bacillati</taxon>
        <taxon>Actinomycetota</taxon>
        <taxon>Actinomycetes</taxon>
        <taxon>Kitasatosporales</taxon>
        <taxon>Streptomycetaceae</taxon>
        <taxon>Streptomyces</taxon>
    </lineage>
</organism>
<dbReference type="Gene3D" id="2.60.120.10">
    <property type="entry name" value="Jelly Rolls"/>
    <property type="match status" value="1"/>
</dbReference>
<evidence type="ECO:0000256" key="3">
    <source>
        <dbReference type="ARBA" id="ARBA00023163"/>
    </source>
</evidence>
<dbReference type="PROSITE" id="PS50042">
    <property type="entry name" value="CNMP_BINDING_3"/>
    <property type="match status" value="1"/>
</dbReference>
<dbReference type="PROSITE" id="PS51063">
    <property type="entry name" value="HTH_CRP_2"/>
    <property type="match status" value="1"/>
</dbReference>
<dbReference type="InterPro" id="IPR050397">
    <property type="entry name" value="Env_Response_Regulators"/>
</dbReference>
<dbReference type="PRINTS" id="PR00034">
    <property type="entry name" value="HTHCRP"/>
</dbReference>
<evidence type="ECO:0000313" key="6">
    <source>
        <dbReference type="EMBL" id="MFE1754920.1"/>
    </source>
</evidence>
<keyword evidence="1" id="KW-0805">Transcription regulation</keyword>
<gene>
    <name evidence="6" type="ORF">ACFW88_31000</name>
</gene>
<comment type="caution">
    <text evidence="6">The sequence shown here is derived from an EMBL/GenBank/DDBJ whole genome shotgun (WGS) entry which is preliminary data.</text>
</comment>
<dbReference type="CDD" id="cd00038">
    <property type="entry name" value="CAP_ED"/>
    <property type="match status" value="1"/>
</dbReference>
<feature type="domain" description="HTH crp-type" evidence="5">
    <location>
        <begin position="155"/>
        <end position="228"/>
    </location>
</feature>
<protein>
    <submittedName>
        <fullName evidence="6">Crp/Fnr family transcriptional regulator</fullName>
    </submittedName>
</protein>
<evidence type="ECO:0000256" key="1">
    <source>
        <dbReference type="ARBA" id="ARBA00023015"/>
    </source>
</evidence>
<dbReference type="SMART" id="SM00419">
    <property type="entry name" value="HTH_CRP"/>
    <property type="match status" value="1"/>
</dbReference>
<accession>A0ABW6HE47</accession>
<keyword evidence="3" id="KW-0804">Transcription</keyword>
<evidence type="ECO:0000313" key="7">
    <source>
        <dbReference type="Proteomes" id="UP001599756"/>
    </source>
</evidence>
<keyword evidence="2" id="KW-0238">DNA-binding</keyword>
<dbReference type="Proteomes" id="UP001599756">
    <property type="component" value="Unassembled WGS sequence"/>
</dbReference>
<dbReference type="InterPro" id="IPR036388">
    <property type="entry name" value="WH-like_DNA-bd_sf"/>
</dbReference>
<reference evidence="6 7" key="1">
    <citation type="submission" date="2024-09" db="EMBL/GenBank/DDBJ databases">
        <title>The Natural Products Discovery Center: Release of the First 8490 Sequenced Strains for Exploring Actinobacteria Biosynthetic Diversity.</title>
        <authorList>
            <person name="Kalkreuter E."/>
            <person name="Kautsar S.A."/>
            <person name="Yang D."/>
            <person name="Bader C.D."/>
            <person name="Teijaro C.N."/>
            <person name="Fluegel L."/>
            <person name="Davis C.M."/>
            <person name="Simpson J.R."/>
            <person name="Lauterbach L."/>
            <person name="Steele A.D."/>
            <person name="Gui C."/>
            <person name="Meng S."/>
            <person name="Li G."/>
            <person name="Viehrig K."/>
            <person name="Ye F."/>
            <person name="Su P."/>
            <person name="Kiefer A.F."/>
            <person name="Nichols A."/>
            <person name="Cepeda A.J."/>
            <person name="Yan W."/>
            <person name="Fan B."/>
            <person name="Jiang Y."/>
            <person name="Adhikari A."/>
            <person name="Zheng C.-J."/>
            <person name="Schuster L."/>
            <person name="Cowan T.M."/>
            <person name="Smanski M.J."/>
            <person name="Chevrette M.G."/>
            <person name="De Carvalho L.P.S."/>
            <person name="Shen B."/>
        </authorList>
    </citation>
    <scope>NUCLEOTIDE SEQUENCE [LARGE SCALE GENOMIC DNA]</scope>
    <source>
        <strain evidence="6 7">NPDC059500</strain>
    </source>
</reference>
<dbReference type="InterPro" id="IPR012318">
    <property type="entry name" value="HTH_CRP"/>
</dbReference>
<sequence>MTAGRLAGTPGDEGLGDVVPFLARLEQADQDALLGLGHELAYAPRVVLIHQSEPSSHVLFIVRGWTKVTAAAANGYEALLALRGPGDVVGESAALTGRTRSATVTALEHVRTVAVQRERFTEFLARSPAVSFALLGLTSDRTRAADRRRLEFASMTVRERFAALLLDLARTHGRRTPEGVELSVPLSKQELAGSVGASREAVQRLLKGLRERGVVTTGRRALVIVRPDVLRRIARAEEPG</sequence>
<dbReference type="InterPro" id="IPR018490">
    <property type="entry name" value="cNMP-bd_dom_sf"/>
</dbReference>
<evidence type="ECO:0000259" key="5">
    <source>
        <dbReference type="PROSITE" id="PS51063"/>
    </source>
</evidence>
<dbReference type="PANTHER" id="PTHR24567:SF74">
    <property type="entry name" value="HTH-TYPE TRANSCRIPTIONAL REGULATOR ARCR"/>
    <property type="match status" value="1"/>
</dbReference>
<dbReference type="Pfam" id="PF00027">
    <property type="entry name" value="cNMP_binding"/>
    <property type="match status" value="1"/>
</dbReference>
<dbReference type="SUPFAM" id="SSF51206">
    <property type="entry name" value="cAMP-binding domain-like"/>
    <property type="match status" value="1"/>
</dbReference>
<dbReference type="SUPFAM" id="SSF46785">
    <property type="entry name" value="Winged helix' DNA-binding domain"/>
    <property type="match status" value="1"/>
</dbReference>